<dbReference type="PANTHER" id="PTHR15074">
    <property type="entry name" value="METHYL-CPG-BINDING PROTEIN"/>
    <property type="match status" value="1"/>
</dbReference>
<dbReference type="SUPFAM" id="SSF48150">
    <property type="entry name" value="DNA-glycosylase"/>
    <property type="match status" value="1"/>
</dbReference>
<protein>
    <submittedName>
        <fullName evidence="4">Uncharacterized protein LOC100205338 isoform X2</fullName>
    </submittedName>
</protein>
<reference evidence="4" key="1">
    <citation type="submission" date="2025-08" db="UniProtKB">
        <authorList>
            <consortium name="RefSeq"/>
        </authorList>
    </citation>
    <scope>IDENTIFICATION</scope>
</reference>
<accession>A0ABM4DPA6</accession>
<dbReference type="Proteomes" id="UP001652625">
    <property type="component" value="Chromosome 15"/>
</dbReference>
<dbReference type="InterPro" id="IPR011257">
    <property type="entry name" value="DNA_glycosylase"/>
</dbReference>
<dbReference type="RefSeq" id="XP_065676412.1">
    <property type="nucleotide sequence ID" value="XM_065820340.1"/>
</dbReference>
<keyword evidence="3" id="KW-1185">Reference proteome</keyword>
<proteinExistence type="predicted"/>
<dbReference type="InterPro" id="IPR045138">
    <property type="entry name" value="MeCP2/MBD4"/>
</dbReference>
<name>A0ABM4DPA6_HYDVU</name>
<dbReference type="Gene3D" id="1.10.340.30">
    <property type="entry name" value="Hypothetical protein, domain 2"/>
    <property type="match status" value="1"/>
</dbReference>
<evidence type="ECO:0000313" key="4">
    <source>
        <dbReference type="RefSeq" id="XP_065676412.1"/>
    </source>
</evidence>
<dbReference type="PANTHER" id="PTHR15074:SF0">
    <property type="entry name" value="METHYL-CPG-BINDING DOMAIN PROTEIN 4-LIKE PROTEIN"/>
    <property type="match status" value="1"/>
</dbReference>
<sequence length="351" mass="40501">MQQEAVNDCTSKHSAVNYWIKLRCMRTNNVFFVAPDGSKFSSTNDIAKFVAVMFGLYSEIETFLLKLQELSISKEIFDEDLSDLQAAIKNHYANLFTKEKSFLTMLSDNFTSIKNLSGEEQTLKKVEVQTVEKGIIEKDRVQTFNHEVFRHAKSCPNNDILTSKRFPILKNVKNENCKTQTENEVSKTDNDGGSLSLTCADRINKSVKDFDGLIKNNESSANTSAGERVYTKNALSQFAVQPFNNFNIKNPQKSKQRPIRMSPYFKKLHPSKALMKPLGLNYRRAKNIIQFSFEYLHKDWKYPRELYGIGKYGDDSYRMFCLGQFDNVHPTDNKLNLYKVWLKEHISKILT</sequence>
<organism evidence="3 4">
    <name type="scientific">Hydra vulgaris</name>
    <name type="common">Hydra</name>
    <name type="synonym">Hydra attenuata</name>
    <dbReference type="NCBI Taxonomy" id="6087"/>
    <lineage>
        <taxon>Eukaryota</taxon>
        <taxon>Metazoa</taxon>
        <taxon>Cnidaria</taxon>
        <taxon>Hydrozoa</taxon>
        <taxon>Hydroidolina</taxon>
        <taxon>Anthoathecata</taxon>
        <taxon>Aplanulata</taxon>
        <taxon>Hydridae</taxon>
        <taxon>Hydra</taxon>
    </lineage>
</organism>
<keyword evidence="2" id="KW-0539">Nucleus</keyword>
<gene>
    <name evidence="4" type="primary">LOC100205338</name>
</gene>
<comment type="subcellular location">
    <subcellularLocation>
        <location evidence="1">Nucleus</location>
    </subcellularLocation>
</comment>
<evidence type="ECO:0000256" key="2">
    <source>
        <dbReference type="ARBA" id="ARBA00023242"/>
    </source>
</evidence>
<dbReference type="GeneID" id="100205338"/>
<evidence type="ECO:0000313" key="3">
    <source>
        <dbReference type="Proteomes" id="UP001652625"/>
    </source>
</evidence>
<evidence type="ECO:0000256" key="1">
    <source>
        <dbReference type="ARBA" id="ARBA00004123"/>
    </source>
</evidence>